<evidence type="ECO:0000313" key="1">
    <source>
        <dbReference type="EMBL" id="OTG26986.1"/>
    </source>
</evidence>
<proteinExistence type="predicted"/>
<name>A0A251UVW0_HELAN</name>
<dbReference type="AlphaFoldDB" id="A0A251UVW0"/>
<keyword evidence="2" id="KW-1185">Reference proteome</keyword>
<accession>A0A251UVW0</accession>
<dbReference type="Proteomes" id="UP000215914">
    <property type="component" value="Chromosome 4"/>
</dbReference>
<dbReference type="InParanoid" id="A0A251UVW0"/>
<dbReference type="EMBL" id="CM007893">
    <property type="protein sequence ID" value="OTG26986.1"/>
    <property type="molecule type" value="Genomic_DNA"/>
</dbReference>
<sequence>MRSSHTFVTPNTRIRYSPPVILQPPQEFVIPKRVMKGITNIPCLHIGSRTGSEGSKTANSYRAIEPAQPATKAVCII</sequence>
<reference evidence="2" key="1">
    <citation type="journal article" date="2017" name="Nature">
        <title>The sunflower genome provides insights into oil metabolism, flowering and Asterid evolution.</title>
        <authorList>
            <person name="Badouin H."/>
            <person name="Gouzy J."/>
            <person name="Grassa C.J."/>
            <person name="Murat F."/>
            <person name="Staton S.E."/>
            <person name="Cottret L."/>
            <person name="Lelandais-Briere C."/>
            <person name="Owens G.L."/>
            <person name="Carrere S."/>
            <person name="Mayjonade B."/>
            <person name="Legrand L."/>
            <person name="Gill N."/>
            <person name="Kane N.C."/>
            <person name="Bowers J.E."/>
            <person name="Hubner S."/>
            <person name="Bellec A."/>
            <person name="Berard A."/>
            <person name="Berges H."/>
            <person name="Blanchet N."/>
            <person name="Boniface M.C."/>
            <person name="Brunel D."/>
            <person name="Catrice O."/>
            <person name="Chaidir N."/>
            <person name="Claudel C."/>
            <person name="Donnadieu C."/>
            <person name="Faraut T."/>
            <person name="Fievet G."/>
            <person name="Helmstetter N."/>
            <person name="King M."/>
            <person name="Knapp S.J."/>
            <person name="Lai Z."/>
            <person name="Le Paslier M.C."/>
            <person name="Lippi Y."/>
            <person name="Lorenzon L."/>
            <person name="Mandel J.R."/>
            <person name="Marage G."/>
            <person name="Marchand G."/>
            <person name="Marquand E."/>
            <person name="Bret-Mestries E."/>
            <person name="Morien E."/>
            <person name="Nambeesan S."/>
            <person name="Nguyen T."/>
            <person name="Pegot-Espagnet P."/>
            <person name="Pouilly N."/>
            <person name="Raftis F."/>
            <person name="Sallet E."/>
            <person name="Schiex T."/>
            <person name="Thomas J."/>
            <person name="Vandecasteele C."/>
            <person name="Vares D."/>
            <person name="Vear F."/>
            <person name="Vautrin S."/>
            <person name="Crespi M."/>
            <person name="Mangin B."/>
            <person name="Burke J.M."/>
            <person name="Salse J."/>
            <person name="Munos S."/>
            <person name="Vincourt P."/>
            <person name="Rieseberg L.H."/>
            <person name="Langlade N.B."/>
        </authorList>
    </citation>
    <scope>NUCLEOTIDE SEQUENCE [LARGE SCALE GENOMIC DNA]</scope>
    <source>
        <strain evidence="2">cv. SF193</strain>
    </source>
</reference>
<protein>
    <submittedName>
        <fullName evidence="1">Uncharacterized protein</fullName>
    </submittedName>
</protein>
<organism evidence="1 2">
    <name type="scientific">Helianthus annuus</name>
    <name type="common">Common sunflower</name>
    <dbReference type="NCBI Taxonomy" id="4232"/>
    <lineage>
        <taxon>Eukaryota</taxon>
        <taxon>Viridiplantae</taxon>
        <taxon>Streptophyta</taxon>
        <taxon>Embryophyta</taxon>
        <taxon>Tracheophyta</taxon>
        <taxon>Spermatophyta</taxon>
        <taxon>Magnoliopsida</taxon>
        <taxon>eudicotyledons</taxon>
        <taxon>Gunneridae</taxon>
        <taxon>Pentapetalae</taxon>
        <taxon>asterids</taxon>
        <taxon>campanulids</taxon>
        <taxon>Asterales</taxon>
        <taxon>Asteraceae</taxon>
        <taxon>Asteroideae</taxon>
        <taxon>Heliantheae alliance</taxon>
        <taxon>Heliantheae</taxon>
        <taxon>Helianthus</taxon>
    </lineage>
</organism>
<evidence type="ECO:0000313" key="2">
    <source>
        <dbReference type="Proteomes" id="UP000215914"/>
    </source>
</evidence>
<gene>
    <name evidence="1" type="ORF">HannXRQ_Chr04g0095091</name>
</gene>